<feature type="domain" description="DUF2147" evidence="2">
    <location>
        <begin position="29"/>
        <end position="142"/>
    </location>
</feature>
<keyword evidence="1" id="KW-0732">Signal</keyword>
<name>A0A6B0XVL7_9RHOB</name>
<dbReference type="Gene3D" id="2.40.128.520">
    <property type="match status" value="1"/>
</dbReference>
<evidence type="ECO:0000313" key="3">
    <source>
        <dbReference type="EMBL" id="MXY32721.1"/>
    </source>
</evidence>
<dbReference type="InterPro" id="IPR019223">
    <property type="entry name" value="DUF2147"/>
</dbReference>
<feature type="chain" id="PRO_5025352926" evidence="1">
    <location>
        <begin position="26"/>
        <end position="144"/>
    </location>
</feature>
<sequence length="144" mass="15856">MIKRPLKTILAGLVATIFLAGAGSADPAGVWLTPAGNSHIEIWHCGEKLCGKIAWFTEPHNADGTLKLDEKNKNEALRTRPLLGLVMMSGFTKTGEGKWTKGRIYNPEDGQIYRSKLEVKDDNTLNVSGCVLVFCKAQTWTRVK</sequence>
<organism evidence="3">
    <name type="scientific">Boseongicola sp. SB0664_bin_43</name>
    <dbReference type="NCBI Taxonomy" id="2604844"/>
    <lineage>
        <taxon>Bacteria</taxon>
        <taxon>Pseudomonadati</taxon>
        <taxon>Pseudomonadota</taxon>
        <taxon>Alphaproteobacteria</taxon>
        <taxon>Rhodobacterales</taxon>
        <taxon>Paracoccaceae</taxon>
        <taxon>Boseongicola</taxon>
    </lineage>
</organism>
<dbReference type="Pfam" id="PF09917">
    <property type="entry name" value="DUF2147"/>
    <property type="match status" value="1"/>
</dbReference>
<dbReference type="PANTHER" id="PTHR36919">
    <property type="entry name" value="BLR1215 PROTEIN"/>
    <property type="match status" value="1"/>
</dbReference>
<reference evidence="3" key="1">
    <citation type="submission" date="2019-09" db="EMBL/GenBank/DDBJ databases">
        <title>Characterisation of the sponge microbiome using genome-centric metagenomics.</title>
        <authorList>
            <person name="Engelberts J.P."/>
            <person name="Robbins S.J."/>
            <person name="De Goeij J.M."/>
            <person name="Aranda M."/>
            <person name="Bell S.C."/>
            <person name="Webster N.S."/>
        </authorList>
    </citation>
    <scope>NUCLEOTIDE SEQUENCE</scope>
    <source>
        <strain evidence="3">SB0664_bin_43</strain>
    </source>
</reference>
<proteinExistence type="predicted"/>
<accession>A0A6B0XVL7</accession>
<dbReference type="EMBL" id="VXRY01000053">
    <property type="protein sequence ID" value="MXY32721.1"/>
    <property type="molecule type" value="Genomic_DNA"/>
</dbReference>
<feature type="signal peptide" evidence="1">
    <location>
        <begin position="1"/>
        <end position="25"/>
    </location>
</feature>
<protein>
    <submittedName>
        <fullName evidence="3">DUF2147 domain-containing protein</fullName>
    </submittedName>
</protein>
<gene>
    <name evidence="3" type="ORF">F4Y60_01250</name>
</gene>
<dbReference type="PANTHER" id="PTHR36919:SF2">
    <property type="entry name" value="BLL6627 PROTEIN"/>
    <property type="match status" value="1"/>
</dbReference>
<dbReference type="AlphaFoldDB" id="A0A6B0XVL7"/>
<evidence type="ECO:0000256" key="1">
    <source>
        <dbReference type="SAM" id="SignalP"/>
    </source>
</evidence>
<comment type="caution">
    <text evidence="3">The sequence shown here is derived from an EMBL/GenBank/DDBJ whole genome shotgun (WGS) entry which is preliminary data.</text>
</comment>
<evidence type="ECO:0000259" key="2">
    <source>
        <dbReference type="Pfam" id="PF09917"/>
    </source>
</evidence>